<evidence type="ECO:0000313" key="3">
    <source>
        <dbReference type="Proteomes" id="UP000236291"/>
    </source>
</evidence>
<reference evidence="2 3" key="2">
    <citation type="journal article" date="2017" name="Front. Plant Sci.">
        <title>Gene Classification and Mining of Molecular Markers Useful in Red Clover (Trifolium pratense) Breeding.</title>
        <authorList>
            <person name="Istvanek J."/>
            <person name="Dluhosova J."/>
            <person name="Dluhos P."/>
            <person name="Patkova L."/>
            <person name="Nedelnik J."/>
            <person name="Repkova J."/>
        </authorList>
    </citation>
    <scope>NUCLEOTIDE SEQUENCE [LARGE SCALE GENOMIC DNA]</scope>
    <source>
        <strain evidence="3">cv. Tatra</strain>
        <tissue evidence="2">Young leaves</tissue>
    </source>
</reference>
<dbReference type="InterPro" id="IPR025452">
    <property type="entry name" value="DUF4218"/>
</dbReference>
<dbReference type="PANTHER" id="PTHR48258">
    <property type="entry name" value="DUF4218 DOMAIN-CONTAINING PROTEIN-RELATED"/>
    <property type="match status" value="1"/>
</dbReference>
<proteinExistence type="predicted"/>
<reference evidence="2 3" key="1">
    <citation type="journal article" date="2014" name="Am. J. Bot.">
        <title>Genome assembly and annotation for red clover (Trifolium pratense; Fabaceae).</title>
        <authorList>
            <person name="Istvanek J."/>
            <person name="Jaros M."/>
            <person name="Krenek A."/>
            <person name="Repkova J."/>
        </authorList>
    </citation>
    <scope>NUCLEOTIDE SEQUENCE [LARGE SCALE GENOMIC DNA]</scope>
    <source>
        <strain evidence="3">cv. Tatra</strain>
        <tissue evidence="2">Young leaves</tissue>
    </source>
</reference>
<gene>
    <name evidence="2" type="ORF">L195_g049023</name>
</gene>
<dbReference type="PANTHER" id="PTHR48258:SF4">
    <property type="entry name" value="DUF4216 DOMAIN-CONTAINING PROTEIN"/>
    <property type="match status" value="1"/>
</dbReference>
<dbReference type="Pfam" id="PF13960">
    <property type="entry name" value="DUF4218"/>
    <property type="match status" value="1"/>
</dbReference>
<accession>A0A2K3JMZ0</accession>
<protein>
    <recommendedName>
        <fullName evidence="1">DUF4218 domain-containing protein</fullName>
    </recommendedName>
</protein>
<evidence type="ECO:0000313" key="2">
    <source>
        <dbReference type="EMBL" id="PNX55394.1"/>
    </source>
</evidence>
<dbReference type="ExpressionAtlas" id="A0A2K3JMZ0">
    <property type="expression patterns" value="baseline"/>
</dbReference>
<dbReference type="STRING" id="57577.A0A2K3JMZ0"/>
<sequence>NYTLSVEEAKSVCRWVKDLKMPDGYSSNLARCADVENGKMRGMKSHDCHVFLQSLIPIAFSSLPPHVLNPLVEISQFFKNLCSTTLREDDLVKMENDIPMILCKLERILPPGFFDSMEHVVVHLAYEARLGGPVQYRWMYPFERFMGDSKRSVKNKAKVEGSIVACYLHRETIHFCSHYFKDSLSGRHGRNETGSESFVHPLTLSVFNLPGRQSGYEKVCFPGERVLKSAHVHVLINCTEVQPYLEAFLTSEAIPPEQSSSKIHELFPHWFRLHMYHQESTHMIQHLRNLSDGPVSNVKQWHTYFVNGYKFHTHGWTEGKETVNSGVCMKGVTENGEDDFYGMVRSIKQRYEV</sequence>
<name>A0A2K3JMZ0_TRIPR</name>
<organism evidence="2 3">
    <name type="scientific">Trifolium pratense</name>
    <name type="common">Red clover</name>
    <dbReference type="NCBI Taxonomy" id="57577"/>
    <lineage>
        <taxon>Eukaryota</taxon>
        <taxon>Viridiplantae</taxon>
        <taxon>Streptophyta</taxon>
        <taxon>Embryophyta</taxon>
        <taxon>Tracheophyta</taxon>
        <taxon>Spermatophyta</taxon>
        <taxon>Magnoliopsida</taxon>
        <taxon>eudicotyledons</taxon>
        <taxon>Gunneridae</taxon>
        <taxon>Pentapetalae</taxon>
        <taxon>rosids</taxon>
        <taxon>fabids</taxon>
        <taxon>Fabales</taxon>
        <taxon>Fabaceae</taxon>
        <taxon>Papilionoideae</taxon>
        <taxon>50 kb inversion clade</taxon>
        <taxon>NPAAA clade</taxon>
        <taxon>Hologalegina</taxon>
        <taxon>IRL clade</taxon>
        <taxon>Trifolieae</taxon>
        <taxon>Trifolium</taxon>
    </lineage>
</organism>
<feature type="domain" description="DUF4218" evidence="1">
    <location>
        <begin position="81"/>
        <end position="190"/>
    </location>
</feature>
<evidence type="ECO:0000259" key="1">
    <source>
        <dbReference type="Pfam" id="PF13960"/>
    </source>
</evidence>
<feature type="non-terminal residue" evidence="2">
    <location>
        <position position="1"/>
    </location>
</feature>
<dbReference type="EMBL" id="ASHM01071381">
    <property type="protein sequence ID" value="PNX55394.1"/>
    <property type="molecule type" value="Genomic_DNA"/>
</dbReference>
<comment type="caution">
    <text evidence="2">The sequence shown here is derived from an EMBL/GenBank/DDBJ whole genome shotgun (WGS) entry which is preliminary data.</text>
</comment>
<dbReference type="AlphaFoldDB" id="A0A2K3JMZ0"/>
<dbReference type="Proteomes" id="UP000236291">
    <property type="component" value="Unassembled WGS sequence"/>
</dbReference>